<dbReference type="InterPro" id="IPR037056">
    <property type="entry name" value="RNase_H1_N_sf"/>
</dbReference>
<proteinExistence type="inferred from homology"/>
<evidence type="ECO:0000256" key="7">
    <source>
        <dbReference type="ARBA" id="ARBA00022723"/>
    </source>
</evidence>
<dbReference type="InterPro" id="IPR009027">
    <property type="entry name" value="Ribosomal_bL9/RNase_H1_N"/>
</dbReference>
<evidence type="ECO:0000256" key="9">
    <source>
        <dbReference type="ARBA" id="ARBA00022801"/>
    </source>
</evidence>
<protein>
    <recommendedName>
        <fullName evidence="5">Ribonuclease H</fullName>
        <ecNumber evidence="4">3.1.26.4</ecNumber>
    </recommendedName>
</protein>
<dbReference type="InterPro" id="IPR011320">
    <property type="entry name" value="RNase_H1_N"/>
</dbReference>
<keyword evidence="11" id="KW-1133">Transmembrane helix</keyword>
<comment type="caution">
    <text evidence="13">The sequence shown here is derived from an EMBL/GenBank/DDBJ whole genome shotgun (WGS) entry which is preliminary data.</text>
</comment>
<dbReference type="FunFam" id="3.40.970.10:FF:000002">
    <property type="entry name" value="Ribonuclease H"/>
    <property type="match status" value="1"/>
</dbReference>
<keyword evidence="11" id="KW-0812">Transmembrane</keyword>
<evidence type="ECO:0000256" key="8">
    <source>
        <dbReference type="ARBA" id="ARBA00022759"/>
    </source>
</evidence>
<evidence type="ECO:0000256" key="1">
    <source>
        <dbReference type="ARBA" id="ARBA00001946"/>
    </source>
</evidence>
<keyword evidence="8" id="KW-0255">Endonuclease</keyword>
<dbReference type="Gene3D" id="3.40.970.10">
    <property type="entry name" value="Ribonuclease H1, N-terminal domain"/>
    <property type="match status" value="1"/>
</dbReference>
<dbReference type="Pfam" id="PF01693">
    <property type="entry name" value="Cauli_VI"/>
    <property type="match status" value="1"/>
</dbReference>
<keyword evidence="14" id="KW-1185">Reference proteome</keyword>
<evidence type="ECO:0000313" key="13">
    <source>
        <dbReference type="EMBL" id="KAK3198331.1"/>
    </source>
</evidence>
<name>A0AAE0A1J2_9ROSI</name>
<accession>A0AAE0A1J2</accession>
<keyword evidence="10" id="KW-0460">Magnesium</keyword>
<keyword evidence="6" id="KW-0540">Nuclease</keyword>
<dbReference type="SUPFAM" id="SSF55658">
    <property type="entry name" value="L9 N-domain-like"/>
    <property type="match status" value="1"/>
</dbReference>
<evidence type="ECO:0000256" key="2">
    <source>
        <dbReference type="ARBA" id="ARBA00004065"/>
    </source>
</evidence>
<feature type="transmembrane region" description="Helical" evidence="11">
    <location>
        <begin position="59"/>
        <end position="75"/>
    </location>
</feature>
<evidence type="ECO:0000259" key="12">
    <source>
        <dbReference type="Pfam" id="PF01693"/>
    </source>
</evidence>
<dbReference type="GO" id="GO:0004523">
    <property type="term" value="F:RNA-DNA hybrid ribonuclease activity"/>
    <property type="evidence" value="ECO:0007669"/>
    <property type="project" value="UniProtKB-EC"/>
</dbReference>
<evidence type="ECO:0000256" key="5">
    <source>
        <dbReference type="ARBA" id="ARBA00017721"/>
    </source>
</evidence>
<dbReference type="GO" id="GO:0046872">
    <property type="term" value="F:metal ion binding"/>
    <property type="evidence" value="ECO:0007669"/>
    <property type="project" value="UniProtKB-KW"/>
</dbReference>
<comment type="cofactor">
    <cofactor evidence="1">
        <name>Mg(2+)</name>
        <dbReference type="ChEBI" id="CHEBI:18420"/>
    </cofactor>
</comment>
<evidence type="ECO:0000256" key="6">
    <source>
        <dbReference type="ARBA" id="ARBA00022722"/>
    </source>
</evidence>
<keyword evidence="9" id="KW-0378">Hydrolase</keyword>
<dbReference type="EMBL" id="JANJYJ010000007">
    <property type="protein sequence ID" value="KAK3198331.1"/>
    <property type="molecule type" value="Genomic_DNA"/>
</dbReference>
<evidence type="ECO:0000256" key="3">
    <source>
        <dbReference type="ARBA" id="ARBA00005300"/>
    </source>
</evidence>
<comment type="similarity">
    <text evidence="3">Belongs to the RNase H family.</text>
</comment>
<sequence length="230" mass="25775">MKKKEEIDLTPAVPIWEEYPEYDPLSFQPNEDALDYVTLVKASPILFLASKQMHRKEDFGLVGLFTGFIWAWAAIPPSAQQLNPAGSHYFAYMAKKSVYVVFKGRKAGVFNSWPNCHEQVNGFKGASYKKFNTVDEAYEAIRAVQLEKLSNHTSGTTEDKGDGGILKSNIFFCNFSTRLYSPFSSLSLASNCTCKLIISASKFWTFPINTALSTVRRPAFARSSRMASSF</sequence>
<keyword evidence="7" id="KW-0479">Metal-binding</keyword>
<organism evidence="13 14">
    <name type="scientific">Dipteronia sinensis</name>
    <dbReference type="NCBI Taxonomy" id="43782"/>
    <lineage>
        <taxon>Eukaryota</taxon>
        <taxon>Viridiplantae</taxon>
        <taxon>Streptophyta</taxon>
        <taxon>Embryophyta</taxon>
        <taxon>Tracheophyta</taxon>
        <taxon>Spermatophyta</taxon>
        <taxon>Magnoliopsida</taxon>
        <taxon>eudicotyledons</taxon>
        <taxon>Gunneridae</taxon>
        <taxon>Pentapetalae</taxon>
        <taxon>rosids</taxon>
        <taxon>malvids</taxon>
        <taxon>Sapindales</taxon>
        <taxon>Sapindaceae</taxon>
        <taxon>Hippocastanoideae</taxon>
        <taxon>Acereae</taxon>
        <taxon>Dipteronia</taxon>
    </lineage>
</organism>
<dbReference type="EC" id="3.1.26.4" evidence="4"/>
<keyword evidence="11" id="KW-0472">Membrane</keyword>
<evidence type="ECO:0000256" key="11">
    <source>
        <dbReference type="SAM" id="Phobius"/>
    </source>
</evidence>
<feature type="domain" description="Ribonuclease H1 N-terminal" evidence="12">
    <location>
        <begin position="98"/>
        <end position="139"/>
    </location>
</feature>
<evidence type="ECO:0000313" key="14">
    <source>
        <dbReference type="Proteomes" id="UP001281410"/>
    </source>
</evidence>
<reference evidence="13" key="1">
    <citation type="journal article" date="2023" name="Plant J.">
        <title>Genome sequences and population genomics provide insights into the demographic history, inbreeding, and mutation load of two 'living fossil' tree species of Dipteronia.</title>
        <authorList>
            <person name="Feng Y."/>
            <person name="Comes H.P."/>
            <person name="Chen J."/>
            <person name="Zhu S."/>
            <person name="Lu R."/>
            <person name="Zhang X."/>
            <person name="Li P."/>
            <person name="Qiu J."/>
            <person name="Olsen K.M."/>
            <person name="Qiu Y."/>
        </authorList>
    </citation>
    <scope>NUCLEOTIDE SEQUENCE</scope>
    <source>
        <strain evidence="13">NBL</strain>
    </source>
</reference>
<gene>
    <name evidence="13" type="ORF">Dsin_021746</name>
</gene>
<dbReference type="AlphaFoldDB" id="A0AAE0A1J2"/>
<evidence type="ECO:0000256" key="10">
    <source>
        <dbReference type="ARBA" id="ARBA00022842"/>
    </source>
</evidence>
<evidence type="ECO:0000256" key="4">
    <source>
        <dbReference type="ARBA" id="ARBA00012180"/>
    </source>
</evidence>
<dbReference type="Proteomes" id="UP001281410">
    <property type="component" value="Unassembled WGS sequence"/>
</dbReference>
<comment type="function">
    <text evidence="2">Endonuclease that specifically degrades the RNA of RNA-DNA hybrids.</text>
</comment>